<keyword evidence="1" id="KW-0597">Phosphoprotein</keyword>
<evidence type="ECO:0000313" key="4">
    <source>
        <dbReference type="EMBL" id="QTU83733.1"/>
    </source>
</evidence>
<dbReference type="SUPFAM" id="SSF47226">
    <property type="entry name" value="Histidine-containing phosphotransfer domain, HPT domain"/>
    <property type="match status" value="1"/>
</dbReference>
<evidence type="ECO:0000259" key="2">
    <source>
        <dbReference type="PROSITE" id="PS50894"/>
    </source>
</evidence>
<name>A0A9E6MP47_9ACTN</name>
<dbReference type="PROSITE" id="PS50894">
    <property type="entry name" value="HPT"/>
    <property type="match status" value="1"/>
</dbReference>
<protein>
    <submittedName>
        <fullName evidence="4">Hpt domain-containing protein</fullName>
    </submittedName>
</protein>
<gene>
    <name evidence="3" type="ORF">GMI68_09195</name>
    <name evidence="4" type="ORF">J7S26_04875</name>
</gene>
<reference evidence="3 5" key="1">
    <citation type="submission" date="2019-11" db="EMBL/GenBank/DDBJ databases">
        <title>Eggerthellaceae novel genus isolated from the rectal contents of marmort.</title>
        <authorList>
            <person name="Zhang G."/>
        </authorList>
    </citation>
    <scope>NUCLEOTIDE SEQUENCE [LARGE SCALE GENOMIC DNA]</scope>
    <source>
        <strain evidence="3">Zg-886</strain>
        <strain evidence="5">zg-886</strain>
    </source>
</reference>
<accession>A0A9E6MP47</accession>
<reference evidence="4" key="2">
    <citation type="submission" date="2021-04" db="EMBL/GenBank/DDBJ databases">
        <title>Novel species in family Eggerthellaceae.</title>
        <authorList>
            <person name="Zhang G."/>
        </authorList>
    </citation>
    <scope>NUCLEOTIDE SEQUENCE</scope>
    <source>
        <strain evidence="4">Zg-886</strain>
    </source>
</reference>
<dbReference type="EMBL" id="CP072829">
    <property type="protein sequence ID" value="QTU83733.1"/>
    <property type="molecule type" value="Genomic_DNA"/>
</dbReference>
<dbReference type="Pfam" id="PF01627">
    <property type="entry name" value="Hpt"/>
    <property type="match status" value="1"/>
</dbReference>
<evidence type="ECO:0000313" key="6">
    <source>
        <dbReference type="Proteomes" id="UP000671910"/>
    </source>
</evidence>
<proteinExistence type="predicted"/>
<dbReference type="KEGG" id="ebz:J7S26_04875"/>
<dbReference type="InterPro" id="IPR008207">
    <property type="entry name" value="Sig_transdc_His_kin_Hpt_dom"/>
</dbReference>
<dbReference type="Proteomes" id="UP000671910">
    <property type="component" value="Chromosome"/>
</dbReference>
<keyword evidence="5" id="KW-1185">Reference proteome</keyword>
<evidence type="ECO:0000256" key="1">
    <source>
        <dbReference type="PROSITE-ProRule" id="PRU00110"/>
    </source>
</evidence>
<evidence type="ECO:0000313" key="3">
    <source>
        <dbReference type="EMBL" id="NHM14925.1"/>
    </source>
</evidence>
<feature type="modified residue" description="Phosphohistidine" evidence="1">
    <location>
        <position position="62"/>
    </location>
</feature>
<dbReference type="Gene3D" id="1.20.120.160">
    <property type="entry name" value="HPT domain"/>
    <property type="match status" value="1"/>
</dbReference>
<organism evidence="4 6">
    <name type="scientific">Xiamenia xianingshaonis</name>
    <dbReference type="NCBI Taxonomy" id="2682776"/>
    <lineage>
        <taxon>Bacteria</taxon>
        <taxon>Bacillati</taxon>
        <taxon>Actinomycetota</taxon>
        <taxon>Coriobacteriia</taxon>
        <taxon>Eggerthellales</taxon>
        <taxon>Eggerthellaceae</taxon>
        <taxon>Xiamenia</taxon>
    </lineage>
</organism>
<feature type="domain" description="HPt" evidence="2">
    <location>
        <begin position="25"/>
        <end position="120"/>
    </location>
</feature>
<sequence length="124" mass="13440">MTDTATIASAPIIDYADAMDRFDDNDALYRRLAGRFIDDTHLADLQDALERNDMEAAYRAAHSLKGVAGNLSFTQLYLIASILSEALLGGDRATADAWMPEVKSAHLRVLDALVDLESNAVALA</sequence>
<dbReference type="EMBL" id="WPCR01000014">
    <property type="protein sequence ID" value="NHM14925.1"/>
    <property type="molecule type" value="Genomic_DNA"/>
</dbReference>
<dbReference type="RefSeq" id="WP_165061314.1">
    <property type="nucleotide sequence ID" value="NZ_CP072829.1"/>
</dbReference>
<dbReference type="Proteomes" id="UP000636394">
    <property type="component" value="Unassembled WGS sequence"/>
</dbReference>
<dbReference type="AlphaFoldDB" id="A0A9E6MP47"/>
<dbReference type="GO" id="GO:0000160">
    <property type="term" value="P:phosphorelay signal transduction system"/>
    <property type="evidence" value="ECO:0007669"/>
    <property type="project" value="InterPro"/>
</dbReference>
<dbReference type="InterPro" id="IPR036641">
    <property type="entry name" value="HPT_dom_sf"/>
</dbReference>
<evidence type="ECO:0000313" key="5">
    <source>
        <dbReference type="Proteomes" id="UP000636394"/>
    </source>
</evidence>
<dbReference type="SMART" id="SM00073">
    <property type="entry name" value="HPT"/>
    <property type="match status" value="1"/>
</dbReference>